<dbReference type="KEGG" id="ccin:107267604"/>
<dbReference type="GO" id="GO:0005654">
    <property type="term" value="C:nucleoplasm"/>
    <property type="evidence" value="ECO:0007669"/>
    <property type="project" value="UniProtKB-SubCell"/>
</dbReference>
<comment type="similarity">
    <text evidence="2">Belongs to the THAP1 family.</text>
</comment>
<evidence type="ECO:0000256" key="10">
    <source>
        <dbReference type="ARBA" id="ARBA00023242"/>
    </source>
</evidence>
<keyword evidence="7" id="KW-0175">Coiled coil</keyword>
<sequence length="557" mass="63934">MGKWCAVPGCKTGSRTAEKRSVFRVPKDITTWKKWEQAIPGIVKLQQSDIVCEKHFNEEDIAREWVKYDANGRVIARVSYKYPQLRKLAVPTRFHDGKENCEPSQLDSSSVVDQNNGSIGAMFSFPMKSPLQEFSVYAVFIADINRVPLAVPNTGMSSSSMSVSSCDHLGDNSLLSQRATNAYSSFENREQTFNLDRDERLVADSLGRLEYSDHAYAKQMSHAQRNVIPETSTSAEMPEENAITDEDFSAYVPEEWGWAKTSTEIVQRTIFTYTILKVKNGKHCPVAQKSVTLDVNKNLQYFMYGRHIDPENTNLERILNGKEKLKDVLERFKGMNVCSGLGDMSTQFVQAGEAYEDYVDKWRCNGCSLLCKKKRCDSCINVRKCILQRTARLKNRPTLSRIGGVSNTVDRRKFQAMRMKIRRETRRRFRAQNRVKHLMSCLKAQETKLARLKDPSVDVKLSTLDISTSQKLVVKEIVAAARKKDARSRRYTDEWVMLCMLMSIRSPKDYEFLRKNNILPLPCTRTIRNYFSLINAKCGFDEGFARLLEKNLRSRNW</sequence>
<proteinExistence type="inferred from homology"/>
<dbReference type="Gene3D" id="6.20.210.20">
    <property type="entry name" value="THAP domain"/>
    <property type="match status" value="1"/>
</dbReference>
<evidence type="ECO:0000256" key="4">
    <source>
        <dbReference type="ARBA" id="ARBA00022771"/>
    </source>
</evidence>
<evidence type="ECO:0000256" key="9">
    <source>
        <dbReference type="ARBA" id="ARBA00023163"/>
    </source>
</evidence>
<evidence type="ECO:0000256" key="1">
    <source>
        <dbReference type="ARBA" id="ARBA00004642"/>
    </source>
</evidence>
<dbReference type="InterPro" id="IPR006612">
    <property type="entry name" value="THAP_Znf"/>
</dbReference>
<evidence type="ECO:0000313" key="15">
    <source>
        <dbReference type="RefSeq" id="XP_015595019.1"/>
    </source>
</evidence>
<evidence type="ECO:0000256" key="11">
    <source>
        <dbReference type="ARBA" id="ARBA00023306"/>
    </source>
</evidence>
<keyword evidence="5" id="KW-0862">Zinc</keyword>
<keyword evidence="9" id="KW-0804">Transcription</keyword>
<protein>
    <submittedName>
        <fullName evidence="15">Uncharacterized protein LOC107267604 isoform X1</fullName>
    </submittedName>
</protein>
<reference evidence="15" key="1">
    <citation type="submission" date="2025-08" db="UniProtKB">
        <authorList>
            <consortium name="RefSeq"/>
        </authorList>
    </citation>
    <scope>IDENTIFICATION</scope>
</reference>
<gene>
    <name evidence="15" type="primary">LOC107267604</name>
</gene>
<dbReference type="GO" id="GO:0043565">
    <property type="term" value="F:sequence-specific DNA binding"/>
    <property type="evidence" value="ECO:0007669"/>
    <property type="project" value="InterPro"/>
</dbReference>
<dbReference type="PANTHER" id="PTHR46600">
    <property type="entry name" value="THAP DOMAIN-CONTAINING"/>
    <property type="match status" value="1"/>
</dbReference>
<organism evidence="14 15">
    <name type="scientific">Cephus cinctus</name>
    <name type="common">Wheat stem sawfly</name>
    <dbReference type="NCBI Taxonomy" id="211228"/>
    <lineage>
        <taxon>Eukaryota</taxon>
        <taxon>Metazoa</taxon>
        <taxon>Ecdysozoa</taxon>
        <taxon>Arthropoda</taxon>
        <taxon>Hexapoda</taxon>
        <taxon>Insecta</taxon>
        <taxon>Pterygota</taxon>
        <taxon>Neoptera</taxon>
        <taxon>Endopterygota</taxon>
        <taxon>Hymenoptera</taxon>
        <taxon>Cephoidea</taxon>
        <taxon>Cephidae</taxon>
        <taxon>Cephus</taxon>
    </lineage>
</organism>
<dbReference type="AlphaFoldDB" id="A0AAJ7BVU3"/>
<dbReference type="InterPro" id="IPR038441">
    <property type="entry name" value="THAP_Znf_sf"/>
</dbReference>
<comment type="subcellular location">
    <subcellularLocation>
        <location evidence="1">Nucleus</location>
        <location evidence="1">Nucleoplasm</location>
    </subcellularLocation>
</comment>
<dbReference type="SUPFAM" id="SSF57716">
    <property type="entry name" value="Glucocorticoid receptor-like (DNA-binding domain)"/>
    <property type="match status" value="1"/>
</dbReference>
<dbReference type="RefSeq" id="XP_015595019.1">
    <property type="nucleotide sequence ID" value="XM_015739533.1"/>
</dbReference>
<dbReference type="PANTHER" id="PTHR46600:SF1">
    <property type="entry name" value="THAP DOMAIN-CONTAINING PROTEIN 1"/>
    <property type="match status" value="1"/>
</dbReference>
<evidence type="ECO:0000256" key="6">
    <source>
        <dbReference type="ARBA" id="ARBA00023015"/>
    </source>
</evidence>
<keyword evidence="4 12" id="KW-0863">Zinc-finger</keyword>
<keyword evidence="3" id="KW-0479">Metal-binding</keyword>
<evidence type="ECO:0000256" key="2">
    <source>
        <dbReference type="ARBA" id="ARBA00006177"/>
    </source>
</evidence>
<dbReference type="SMART" id="SM00692">
    <property type="entry name" value="DM3"/>
    <property type="match status" value="1"/>
</dbReference>
<dbReference type="GO" id="GO:0008270">
    <property type="term" value="F:zinc ion binding"/>
    <property type="evidence" value="ECO:0007669"/>
    <property type="project" value="UniProtKB-KW"/>
</dbReference>
<evidence type="ECO:0000313" key="14">
    <source>
        <dbReference type="Proteomes" id="UP000694920"/>
    </source>
</evidence>
<evidence type="ECO:0000259" key="13">
    <source>
        <dbReference type="PROSITE" id="PS50950"/>
    </source>
</evidence>
<evidence type="ECO:0000256" key="7">
    <source>
        <dbReference type="ARBA" id="ARBA00023054"/>
    </source>
</evidence>
<dbReference type="Pfam" id="PF05485">
    <property type="entry name" value="THAP"/>
    <property type="match status" value="1"/>
</dbReference>
<keyword evidence="10" id="KW-0539">Nucleus</keyword>
<dbReference type="Proteomes" id="UP000694920">
    <property type="component" value="Unplaced"/>
</dbReference>
<accession>A0AAJ7BVU3</accession>
<evidence type="ECO:0000256" key="5">
    <source>
        <dbReference type="ARBA" id="ARBA00022833"/>
    </source>
</evidence>
<evidence type="ECO:0000256" key="12">
    <source>
        <dbReference type="PROSITE-ProRule" id="PRU00309"/>
    </source>
</evidence>
<keyword evidence="14" id="KW-1185">Reference proteome</keyword>
<evidence type="ECO:0000256" key="3">
    <source>
        <dbReference type="ARBA" id="ARBA00022723"/>
    </source>
</evidence>
<keyword evidence="8 12" id="KW-0238">DNA-binding</keyword>
<dbReference type="InterPro" id="IPR026516">
    <property type="entry name" value="THAP1/10"/>
</dbReference>
<dbReference type="GeneID" id="107267604"/>
<keyword evidence="11" id="KW-0131">Cell cycle</keyword>
<name>A0AAJ7BVU3_CEPCN</name>
<dbReference type="SMART" id="SM00980">
    <property type="entry name" value="THAP"/>
    <property type="match status" value="1"/>
</dbReference>
<feature type="domain" description="THAP-type" evidence="13">
    <location>
        <begin position="1"/>
        <end position="94"/>
    </location>
</feature>
<evidence type="ECO:0000256" key="8">
    <source>
        <dbReference type="ARBA" id="ARBA00023125"/>
    </source>
</evidence>
<keyword evidence="6" id="KW-0805">Transcription regulation</keyword>
<dbReference type="PROSITE" id="PS50950">
    <property type="entry name" value="ZF_THAP"/>
    <property type="match status" value="1"/>
</dbReference>